<dbReference type="EMBL" id="DRZI01000169">
    <property type="protein sequence ID" value="HHP81804.1"/>
    <property type="molecule type" value="Genomic_DNA"/>
</dbReference>
<proteinExistence type="predicted"/>
<comment type="caution">
    <text evidence="8">The sequence shown here is derived from an EMBL/GenBank/DDBJ whole genome shotgun (WGS) entry which is preliminary data.</text>
</comment>
<name>A0A7C5XK42_9CREN</name>
<dbReference type="GO" id="GO:0005886">
    <property type="term" value="C:plasma membrane"/>
    <property type="evidence" value="ECO:0007669"/>
    <property type="project" value="UniProtKB-SubCell"/>
</dbReference>
<evidence type="ECO:0000256" key="6">
    <source>
        <dbReference type="SAM" id="Phobius"/>
    </source>
</evidence>
<evidence type="ECO:0000256" key="4">
    <source>
        <dbReference type="ARBA" id="ARBA00022989"/>
    </source>
</evidence>
<evidence type="ECO:0000259" key="7">
    <source>
        <dbReference type="Pfam" id="PF13244"/>
    </source>
</evidence>
<keyword evidence="5 6" id="KW-0472">Membrane</keyword>
<feature type="transmembrane region" description="Helical" evidence="6">
    <location>
        <begin position="6"/>
        <end position="28"/>
    </location>
</feature>
<keyword evidence="3 6" id="KW-0812">Transmembrane</keyword>
<accession>A0A7C5XK42</accession>
<evidence type="ECO:0000256" key="1">
    <source>
        <dbReference type="ARBA" id="ARBA00004651"/>
    </source>
</evidence>
<evidence type="ECO:0000256" key="5">
    <source>
        <dbReference type="ARBA" id="ARBA00023136"/>
    </source>
</evidence>
<dbReference type="AlphaFoldDB" id="A0A7C5XK42"/>
<reference evidence="8" key="1">
    <citation type="journal article" date="2020" name="mSystems">
        <title>Genome- and Community-Level Interaction Insights into Carbon Utilization and Element Cycling Functions of Hydrothermarchaeota in Hydrothermal Sediment.</title>
        <authorList>
            <person name="Zhou Z."/>
            <person name="Liu Y."/>
            <person name="Xu W."/>
            <person name="Pan J."/>
            <person name="Luo Z.H."/>
            <person name="Li M."/>
        </authorList>
    </citation>
    <scope>NUCLEOTIDE SEQUENCE [LARGE SCALE GENOMIC DNA]</scope>
    <source>
        <strain evidence="8">SpSt-1121</strain>
    </source>
</reference>
<protein>
    <submittedName>
        <fullName evidence="8">DUF4040 domain-containing protein</fullName>
    </submittedName>
</protein>
<organism evidence="8">
    <name type="scientific">Ignisphaera aggregans</name>
    <dbReference type="NCBI Taxonomy" id="334771"/>
    <lineage>
        <taxon>Archaea</taxon>
        <taxon>Thermoproteota</taxon>
        <taxon>Thermoprotei</taxon>
        <taxon>Desulfurococcales</taxon>
        <taxon>Desulfurococcaceae</taxon>
        <taxon>Ignisphaera</taxon>
    </lineage>
</organism>
<feature type="transmembrane region" description="Helical" evidence="6">
    <location>
        <begin position="33"/>
        <end position="54"/>
    </location>
</feature>
<keyword evidence="4 6" id="KW-1133">Transmembrane helix</keyword>
<comment type="subcellular location">
    <subcellularLocation>
        <location evidence="1">Cell membrane</location>
        <topology evidence="1">Multi-pass membrane protein</topology>
    </subcellularLocation>
</comment>
<gene>
    <name evidence="8" type="ORF">ENM84_03980</name>
</gene>
<keyword evidence="2" id="KW-1003">Cell membrane</keyword>
<evidence type="ECO:0000256" key="3">
    <source>
        <dbReference type="ARBA" id="ARBA00022692"/>
    </source>
</evidence>
<feature type="transmembrane region" description="Helical" evidence="6">
    <location>
        <begin position="60"/>
        <end position="79"/>
    </location>
</feature>
<feature type="domain" description="MrpA C-terminal/MbhD" evidence="7">
    <location>
        <begin position="19"/>
        <end position="84"/>
    </location>
</feature>
<evidence type="ECO:0000256" key="2">
    <source>
        <dbReference type="ARBA" id="ARBA00022475"/>
    </source>
</evidence>
<dbReference type="InterPro" id="IPR025383">
    <property type="entry name" value="MrpA_C/MbhD"/>
</dbReference>
<dbReference type="Pfam" id="PF13244">
    <property type="entry name" value="MbhD"/>
    <property type="match status" value="1"/>
</dbReference>
<evidence type="ECO:0000313" key="8">
    <source>
        <dbReference type="EMBL" id="HHP81804.1"/>
    </source>
</evidence>
<sequence>MSMTSSIIPYLVIVYTSILSVFISYLVVKERDLLIATLLMLAQGVSYTLIYYLLMAPDLVITYIPVSVGVVPLLLFLLIKRTERFEK</sequence>